<name>A0A8T2P7N6_9TELE</name>
<feature type="compositionally biased region" description="Basic and acidic residues" evidence="2">
    <location>
        <begin position="144"/>
        <end position="155"/>
    </location>
</feature>
<sequence>MVRYRDHSGNGEGRIEIVMAHRSFSGSGSIPLKAEEPRDRTMPYFLTLIQDPTFFSNVAALRKERQRLETILNLCAEYNKGDTPGAGVDSARLGFPSMAPPVEGGMRRPSVDTVGSVSLRGPQRQRESDEENLKEECSSTESTQQEHEDSGSDRQQELAFLEEERVRVLTRVDELKNRITELEQQLQESKQEVEMERALLQGERQAELEQVEAETEAIAQLQRKLSELESRIQREKDK</sequence>
<dbReference type="Proteomes" id="UP000824540">
    <property type="component" value="Unassembled WGS sequence"/>
</dbReference>
<gene>
    <name evidence="3" type="ORF">JZ751_002291</name>
</gene>
<evidence type="ECO:0000256" key="2">
    <source>
        <dbReference type="SAM" id="MobiDB-lite"/>
    </source>
</evidence>
<dbReference type="AlphaFoldDB" id="A0A8T2P7N6"/>
<dbReference type="PANTHER" id="PTHR12156">
    <property type="entry name" value="PLECKSTRIN HOMOLOGY-LIKE DOMAIN, FAMILY B, MEMBER 3"/>
    <property type="match status" value="1"/>
</dbReference>
<evidence type="ECO:0000256" key="1">
    <source>
        <dbReference type="SAM" id="Coils"/>
    </source>
</evidence>
<dbReference type="GO" id="GO:0045180">
    <property type="term" value="C:basal cortex"/>
    <property type="evidence" value="ECO:0007669"/>
    <property type="project" value="TreeGrafter"/>
</dbReference>
<dbReference type="GO" id="GO:0070507">
    <property type="term" value="P:regulation of microtubule cytoskeleton organization"/>
    <property type="evidence" value="ECO:0007669"/>
    <property type="project" value="TreeGrafter"/>
</dbReference>
<reference evidence="3" key="1">
    <citation type="thesis" date="2021" institute="BYU ScholarsArchive" country="Provo, UT, USA">
        <title>Applications of and Algorithms for Genome Assembly and Genomic Analyses with an Emphasis on Marine Teleosts.</title>
        <authorList>
            <person name="Pickett B.D."/>
        </authorList>
    </citation>
    <scope>NUCLEOTIDE SEQUENCE</scope>
    <source>
        <strain evidence="3">HI-2016</strain>
    </source>
</reference>
<dbReference type="PANTHER" id="PTHR12156:SF30">
    <property type="entry name" value="PLECKSTRIN HOMOLOGY-LIKE DOMAIN FAMILY B MEMBER 1 ISOFORM X1"/>
    <property type="match status" value="1"/>
</dbReference>
<evidence type="ECO:0000313" key="4">
    <source>
        <dbReference type="Proteomes" id="UP000824540"/>
    </source>
</evidence>
<dbReference type="InterPro" id="IPR052212">
    <property type="entry name" value="PH-like_domain"/>
</dbReference>
<dbReference type="EMBL" id="JAFBMS010000011">
    <property type="protein sequence ID" value="KAG9348555.1"/>
    <property type="molecule type" value="Genomic_DNA"/>
</dbReference>
<feature type="coiled-coil region" evidence="1">
    <location>
        <begin position="158"/>
        <end position="238"/>
    </location>
</feature>
<organism evidence="3 4">
    <name type="scientific">Albula glossodonta</name>
    <name type="common">roundjaw bonefish</name>
    <dbReference type="NCBI Taxonomy" id="121402"/>
    <lineage>
        <taxon>Eukaryota</taxon>
        <taxon>Metazoa</taxon>
        <taxon>Chordata</taxon>
        <taxon>Craniata</taxon>
        <taxon>Vertebrata</taxon>
        <taxon>Euteleostomi</taxon>
        <taxon>Actinopterygii</taxon>
        <taxon>Neopterygii</taxon>
        <taxon>Teleostei</taxon>
        <taxon>Albuliformes</taxon>
        <taxon>Albulidae</taxon>
        <taxon>Albula</taxon>
    </lineage>
</organism>
<accession>A0A8T2P7N6</accession>
<feature type="non-terminal residue" evidence="3">
    <location>
        <position position="1"/>
    </location>
</feature>
<proteinExistence type="predicted"/>
<evidence type="ECO:0000313" key="3">
    <source>
        <dbReference type="EMBL" id="KAG9348555.1"/>
    </source>
</evidence>
<feature type="region of interest" description="Disordered" evidence="2">
    <location>
        <begin position="99"/>
        <end position="155"/>
    </location>
</feature>
<protein>
    <submittedName>
        <fullName evidence="3">Uncharacterized protein</fullName>
    </submittedName>
</protein>
<keyword evidence="4" id="KW-1185">Reference proteome</keyword>
<comment type="caution">
    <text evidence="3">The sequence shown here is derived from an EMBL/GenBank/DDBJ whole genome shotgun (WGS) entry which is preliminary data.</text>
</comment>
<keyword evidence="1" id="KW-0175">Coiled coil</keyword>
<dbReference type="OrthoDB" id="6020705at2759"/>